<dbReference type="CDD" id="cd22124">
    <property type="entry name" value="F-box_FBXL13"/>
    <property type="match status" value="1"/>
</dbReference>
<evidence type="ECO:0000313" key="19">
    <source>
        <dbReference type="RefSeq" id="XP_018108166.1"/>
    </source>
</evidence>
<keyword evidence="6" id="KW-0833">Ubl conjugation pathway</keyword>
<dbReference type="SUPFAM" id="SSF52047">
    <property type="entry name" value="RNI-like"/>
    <property type="match status" value="2"/>
</dbReference>
<dbReference type="FunFam" id="3.80.10.10:FF:000266">
    <property type="entry name" value="F-box and leucine rich repeat protein 13"/>
    <property type="match status" value="1"/>
</dbReference>
<evidence type="ECO:0000313" key="20">
    <source>
        <dbReference type="Xenbase" id="XB-GENE-17340574"/>
    </source>
</evidence>
<dbReference type="GO" id="GO:0005813">
    <property type="term" value="C:centrosome"/>
    <property type="evidence" value="ECO:0007669"/>
    <property type="project" value="UniProtKB-SubCell"/>
</dbReference>
<comment type="subcellular location">
    <subcellularLocation>
        <location evidence="2">Cytoplasm</location>
        <location evidence="2">Cytoskeleton</location>
        <location evidence="2">Flagellum axoneme</location>
    </subcellularLocation>
    <subcellularLocation>
        <location evidence="1">Cytoplasm</location>
        <location evidence="1">Cytoskeleton</location>
        <location evidence="1">Microtubule organizing center</location>
        <location evidence="1">Centrosome</location>
    </subcellularLocation>
</comment>
<evidence type="ECO:0000256" key="14">
    <source>
        <dbReference type="ARBA" id="ARBA00071255"/>
    </source>
</evidence>
<keyword evidence="10" id="KW-0966">Cell projection</keyword>
<dbReference type="FunFam" id="3.80.10.10:FF:000134">
    <property type="entry name" value="F-box and leucine rich repeat protein 13"/>
    <property type="match status" value="1"/>
</dbReference>
<dbReference type="CTD" id="108711194"/>
<evidence type="ECO:0000256" key="4">
    <source>
        <dbReference type="ARBA" id="ARBA00022614"/>
    </source>
</evidence>
<keyword evidence="9" id="KW-0206">Cytoskeleton</keyword>
<dbReference type="Gene3D" id="3.80.10.10">
    <property type="entry name" value="Ribonuclease Inhibitor"/>
    <property type="match status" value="3"/>
</dbReference>
<dbReference type="FunFam" id="3.80.10.10:FF:000291">
    <property type="entry name" value="F-box and leucine rich repeat protein 13"/>
    <property type="match status" value="1"/>
</dbReference>
<comment type="function">
    <text evidence="11">Substrate-recognition component of the SCF (SKP1-CUL1-F-box protein)-type E3 ubiquitin ligase complex. Component of the nexin-dynein regulatory complex (N-DRC), a key regulator of ciliary/flagellar motility which maintains the alignment and integrity of the distal axoneme and regulates microtubule sliding in motile axonemes. Specifically targets CEP192 isoform 3 for ubiquitin-mediated proteolysis and thereby acts as a regulator of microtubule nucleation activity.</text>
</comment>
<comment type="similarity">
    <text evidence="12">Belongs to the DRC6 family.</text>
</comment>
<dbReference type="Pfam" id="PF12937">
    <property type="entry name" value="F-box-like"/>
    <property type="match status" value="1"/>
</dbReference>
<dbReference type="Xenbase" id="XB-GENE-17340574">
    <property type="gene designation" value="fbxl13.L"/>
</dbReference>
<dbReference type="OrthoDB" id="61560at2759"/>
<evidence type="ECO:0000256" key="8">
    <source>
        <dbReference type="ARBA" id="ARBA00023069"/>
    </source>
</evidence>
<evidence type="ECO:0000313" key="18">
    <source>
        <dbReference type="Proteomes" id="UP000186698"/>
    </source>
</evidence>
<dbReference type="PaxDb" id="8355-A0A1L8GZA7"/>
<evidence type="ECO:0000256" key="12">
    <source>
        <dbReference type="ARBA" id="ARBA00061246"/>
    </source>
</evidence>
<dbReference type="GO" id="GO:0031146">
    <property type="term" value="P:SCF-dependent proteasomal ubiquitin-dependent protein catabolic process"/>
    <property type="evidence" value="ECO:0007669"/>
    <property type="project" value="TreeGrafter"/>
</dbReference>
<dbReference type="InterPro" id="IPR006553">
    <property type="entry name" value="Leu-rich_rpt_Cys-con_subtyp"/>
</dbReference>
<dbReference type="AlphaFoldDB" id="A0A1L8GZA7"/>
<evidence type="ECO:0000256" key="11">
    <source>
        <dbReference type="ARBA" id="ARBA00058421"/>
    </source>
</evidence>
<dbReference type="PANTHER" id="PTHR13318">
    <property type="entry name" value="PARTNER OF PAIRED, ISOFORM B-RELATED"/>
    <property type="match status" value="1"/>
</dbReference>
<keyword evidence="3" id="KW-0963">Cytoplasm</keyword>
<dbReference type="Pfam" id="PF25372">
    <property type="entry name" value="DUF7885"/>
    <property type="match status" value="2"/>
</dbReference>
<evidence type="ECO:0000256" key="10">
    <source>
        <dbReference type="ARBA" id="ARBA00023273"/>
    </source>
</evidence>
<dbReference type="OMA" id="ARCHYLH"/>
<evidence type="ECO:0000256" key="16">
    <source>
        <dbReference type="ARBA" id="ARBA00083659"/>
    </source>
</evidence>
<dbReference type="PANTHER" id="PTHR13318:SF95">
    <property type="entry name" value="F-BOX PROTEIN YLR352W"/>
    <property type="match status" value="1"/>
</dbReference>
<name>A0A1L8GZA7_XENLA</name>
<evidence type="ECO:0000256" key="6">
    <source>
        <dbReference type="ARBA" id="ARBA00022786"/>
    </source>
</evidence>
<evidence type="ECO:0000256" key="15">
    <source>
        <dbReference type="ARBA" id="ARBA00081702"/>
    </source>
</evidence>
<comment type="subunit">
    <text evidence="13">Component of the nexin-dynein regulatory complex (N-DRC). Directly interacts with SKP1 and CUL1. Interacts with TCTE1/DRC5.</text>
</comment>
<accession>A0A1L8GZA7</accession>
<organism evidence="18 19">
    <name type="scientific">Xenopus laevis</name>
    <name type="common">African clawed frog</name>
    <dbReference type="NCBI Taxonomy" id="8355"/>
    <lineage>
        <taxon>Eukaryota</taxon>
        <taxon>Metazoa</taxon>
        <taxon>Chordata</taxon>
        <taxon>Craniata</taxon>
        <taxon>Vertebrata</taxon>
        <taxon>Euteleostomi</taxon>
        <taxon>Amphibia</taxon>
        <taxon>Batrachia</taxon>
        <taxon>Anura</taxon>
        <taxon>Pipoidea</taxon>
        <taxon>Pipidae</taxon>
        <taxon>Xenopodinae</taxon>
        <taxon>Xenopus</taxon>
        <taxon>Xenopus</taxon>
    </lineage>
</organism>
<protein>
    <recommendedName>
        <fullName evidence="14">F-box and leucine-rich repeat protein 13</fullName>
    </recommendedName>
    <alternativeName>
        <fullName evidence="15">Dynein regulatory complex subunit 6</fullName>
    </alternativeName>
    <alternativeName>
        <fullName evidence="16">F-box/LRR-repeat protein 13</fullName>
    </alternativeName>
</protein>
<dbReference type="KEGG" id="xla:108711194"/>
<evidence type="ECO:0000259" key="17">
    <source>
        <dbReference type="PROSITE" id="PS50181"/>
    </source>
</evidence>
<dbReference type="InterPro" id="IPR032675">
    <property type="entry name" value="LRR_dom_sf"/>
</dbReference>
<evidence type="ECO:0000256" key="3">
    <source>
        <dbReference type="ARBA" id="ARBA00022490"/>
    </source>
</evidence>
<dbReference type="AGR" id="Xenbase:XB-GENE-17340574"/>
<gene>
    <name evidence="19 20" type="primary">fbxl13.L</name>
</gene>
<dbReference type="InterPro" id="IPR057207">
    <property type="entry name" value="FBXL15_LRR"/>
</dbReference>
<dbReference type="STRING" id="8355.A0A1L8GZA7"/>
<keyword evidence="8" id="KW-0969">Cilium</keyword>
<keyword evidence="5" id="KW-0677">Repeat</keyword>
<feature type="domain" description="F-box" evidence="17">
    <location>
        <begin position="224"/>
        <end position="270"/>
    </location>
</feature>
<dbReference type="InterPro" id="IPR001810">
    <property type="entry name" value="F-box_dom"/>
</dbReference>
<keyword evidence="7" id="KW-0282">Flagellum</keyword>
<dbReference type="PROSITE" id="PS50181">
    <property type="entry name" value="FBOX"/>
    <property type="match status" value="1"/>
</dbReference>
<dbReference type="GeneID" id="108711194"/>
<evidence type="ECO:0000256" key="1">
    <source>
        <dbReference type="ARBA" id="ARBA00004300"/>
    </source>
</evidence>
<keyword evidence="4" id="KW-0433">Leucine-rich repeat</keyword>
<dbReference type="SMART" id="SM00367">
    <property type="entry name" value="LRR_CC"/>
    <property type="match status" value="16"/>
</dbReference>
<keyword evidence="18" id="KW-1185">Reference proteome</keyword>
<dbReference type="RefSeq" id="XP_018108166.1">
    <property type="nucleotide sequence ID" value="XM_018252677.2"/>
</dbReference>
<reference evidence="19" key="1">
    <citation type="submission" date="2025-08" db="UniProtKB">
        <authorList>
            <consortium name="RefSeq"/>
        </authorList>
    </citation>
    <scope>IDENTIFICATION</scope>
    <source>
        <strain evidence="19">J_2021</strain>
        <tissue evidence="19">Erythrocytes</tissue>
    </source>
</reference>
<evidence type="ECO:0000256" key="2">
    <source>
        <dbReference type="ARBA" id="ARBA00004611"/>
    </source>
</evidence>
<dbReference type="Proteomes" id="UP000186698">
    <property type="component" value="Chromosome 3L"/>
</dbReference>
<evidence type="ECO:0000256" key="5">
    <source>
        <dbReference type="ARBA" id="ARBA00022737"/>
    </source>
</evidence>
<sequence length="808" mass="91284">MASLRNADIHLRTYIKQHSLPEIYEALLCGLSVMCPENPLQFLEQKIKEMLDKGHDALLWDAFIEEAKKPKVKAMAGSYLEYLFGRDEDQLVSPELLKKAYSFYINNLQKLYFGAWIEYCSMRKARKQELNLKLQVAENHHTHTLLQSIVRLWDNWAKYRKQQQSVAANKIQKVFNDAFVKKMLKAWHAETQDSKKKREYFERLERGDMDDYGNFNSSPLKEGEDDVSQLPLKAVLKIFSFVDLIDLARSAQVCRSWKIISQNSSLWSSIDFSSVRHHIQDKFVVNTLRKCRLYVIRLNFRSCSSLHWPTFKGISECKNLQDLNLSECLNLNDESTRIICEGCPALLYLNISHTDVTNATLRIVSRCLLNLQFLSLAYCRKFTDKGLQYLGSGKGCHKLIYLDLSGCTQISVDGFTFLAAGCNSLQHLKINDMFTLTDKCIIALLEKCPNILSISLLGSPHLSDVAFKVLAQGRKLAKIRIEGNNRITDSSIKSISKCCPNLNHIYVADCQKITDISLRAISVLKNITILNVADCIRINDPGVRQVLEGPSGTKIQELNLTNCIRVSDLSLLRIAQKCHNLTYLSLRYCENFTDSGIELLGNMTSLISIDLCGTNITDQGLAALGAHSKIKELSVSECFGISDIGIQKFCQQSRDLEQLDISHCLQVTNNTVKTVAFCCKLLTSVNIAGCPKVTDLSIQYLSGVCSYLHVLDISGCVNLSDRTLKCLRKGCRQLRVLRMLYCKSITKAAAVKMESKLQLVQYNNEDPPLWFGYDRHGNLLHGASQLEETEVAEENTHTFVPNGSAESL</sequence>
<evidence type="ECO:0000256" key="13">
    <source>
        <dbReference type="ARBA" id="ARBA00061870"/>
    </source>
</evidence>
<dbReference type="GO" id="GO:0019005">
    <property type="term" value="C:SCF ubiquitin ligase complex"/>
    <property type="evidence" value="ECO:0007669"/>
    <property type="project" value="TreeGrafter"/>
</dbReference>
<proteinExistence type="inferred from homology"/>
<dbReference type="GO" id="GO:0005737">
    <property type="term" value="C:cytoplasm"/>
    <property type="evidence" value="ECO:0000318"/>
    <property type="project" value="GO_Central"/>
</dbReference>
<evidence type="ECO:0000256" key="7">
    <source>
        <dbReference type="ARBA" id="ARBA00022846"/>
    </source>
</evidence>
<dbReference type="CDD" id="cd22977">
    <property type="entry name" value="DD_FBXL13"/>
    <property type="match status" value="1"/>
</dbReference>
<dbReference type="SMART" id="SM00256">
    <property type="entry name" value="FBOX"/>
    <property type="match status" value="1"/>
</dbReference>
<dbReference type="Bgee" id="108711194">
    <property type="expression patterns" value="Expressed in testis and 3 other cell types or tissues"/>
</dbReference>
<evidence type="ECO:0000256" key="9">
    <source>
        <dbReference type="ARBA" id="ARBA00023212"/>
    </source>
</evidence>